<evidence type="ECO:0000313" key="6">
    <source>
        <dbReference type="Proteomes" id="UP000092093"/>
    </source>
</evidence>
<sequence>NYTPDDNYLPAGLQAGNGSRVAATQRINSAGSLLQSQNPLDMAIKGNGFFKGSTGSGIDYTRAGNFMRSQNGDIVTPSGSALLDNGGNRINVPSDATDIVIGTDGTLTYYKGITTPPVTYNGGTIGIVNFANPAGLSSVGGGLYFETASSGRAIAGVATQAGFGSISQYYTEQSNVNVAEELVSLIAAQRAYEITAKSVSASDQILQKLGQL</sequence>
<evidence type="ECO:0000256" key="2">
    <source>
        <dbReference type="RuleBase" id="RU362116"/>
    </source>
</evidence>
<evidence type="ECO:0000259" key="4">
    <source>
        <dbReference type="Pfam" id="PF22692"/>
    </source>
</evidence>
<comment type="subcellular location">
    <subcellularLocation>
        <location evidence="2">Bacterial flagellum basal body</location>
    </subcellularLocation>
</comment>
<dbReference type="InterPro" id="IPR053967">
    <property type="entry name" value="LlgE_F_G-like_D1"/>
</dbReference>
<dbReference type="Pfam" id="PF06429">
    <property type="entry name" value="Flg_bbr_C"/>
    <property type="match status" value="1"/>
</dbReference>
<dbReference type="NCBIfam" id="TIGR03506">
    <property type="entry name" value="FlgEFG_subfam"/>
    <property type="match status" value="2"/>
</dbReference>
<dbReference type="PANTHER" id="PTHR30435:SF19">
    <property type="entry name" value="FLAGELLAR BASAL-BODY ROD PROTEIN FLGG"/>
    <property type="match status" value="1"/>
</dbReference>
<reference evidence="5 6" key="1">
    <citation type="submission" date="2015-09" db="EMBL/GenBank/DDBJ databases">
        <title>Aphanizomenon flos-aquae WA102.</title>
        <authorList>
            <person name="Driscoll C."/>
        </authorList>
    </citation>
    <scope>NUCLEOTIDE SEQUENCE [LARGE SCALE GENOMIC DNA]</scope>
    <source>
        <strain evidence="5">WA102</strain>
    </source>
</reference>
<keyword evidence="2" id="KW-0975">Bacterial flagellum</keyword>
<feature type="domain" description="Flagellar hook protein FlgE/F/G-like D1" evidence="4">
    <location>
        <begin position="43"/>
        <end position="109"/>
    </location>
</feature>
<dbReference type="GO" id="GO:0071978">
    <property type="term" value="P:bacterial-type flagellum-dependent swarming motility"/>
    <property type="evidence" value="ECO:0007669"/>
    <property type="project" value="TreeGrafter"/>
</dbReference>
<proteinExistence type="inferred from homology"/>
<dbReference type="PATRIC" id="fig|1710896.3.peg.200"/>
<comment type="similarity">
    <text evidence="1 2">Belongs to the flagella basal body rod proteins family.</text>
</comment>
<dbReference type="Pfam" id="PF22692">
    <property type="entry name" value="LlgE_F_G_D1"/>
    <property type="match status" value="1"/>
</dbReference>
<dbReference type="InterPro" id="IPR037925">
    <property type="entry name" value="FlgE/F/G-like"/>
</dbReference>
<feature type="domain" description="Flagellar basal-body/hook protein C-terminal" evidence="3">
    <location>
        <begin position="168"/>
        <end position="212"/>
    </location>
</feature>
<dbReference type="GO" id="GO:0009425">
    <property type="term" value="C:bacterial-type flagellum basal body"/>
    <property type="evidence" value="ECO:0007669"/>
    <property type="project" value="UniProtKB-SubCell"/>
</dbReference>
<dbReference type="SUPFAM" id="SSF117143">
    <property type="entry name" value="Flagellar hook protein flgE"/>
    <property type="match status" value="1"/>
</dbReference>
<accession>A0A1B7WII8</accession>
<dbReference type="InterPro" id="IPR010930">
    <property type="entry name" value="Flg_bb/hook_C_dom"/>
</dbReference>
<protein>
    <submittedName>
        <fullName evidence="5">Uncharacterized protein</fullName>
    </submittedName>
</protein>
<evidence type="ECO:0000313" key="5">
    <source>
        <dbReference type="EMBL" id="OBQ36932.1"/>
    </source>
</evidence>
<dbReference type="PANTHER" id="PTHR30435">
    <property type="entry name" value="FLAGELLAR PROTEIN"/>
    <property type="match status" value="1"/>
</dbReference>
<organism evidence="5 6">
    <name type="scientific">Aphanizomenon flos-aquae WA102</name>
    <dbReference type="NCBI Taxonomy" id="1710896"/>
    <lineage>
        <taxon>Bacteria</taxon>
        <taxon>Bacillati</taxon>
        <taxon>Cyanobacteriota</taxon>
        <taxon>Cyanophyceae</taxon>
        <taxon>Nostocales</taxon>
        <taxon>Aphanizomenonaceae</taxon>
        <taxon>Aphanizomenon</taxon>
    </lineage>
</organism>
<feature type="non-terminal residue" evidence="5">
    <location>
        <position position="1"/>
    </location>
</feature>
<dbReference type="InterPro" id="IPR020013">
    <property type="entry name" value="Flagellar_FlgE/F/G"/>
</dbReference>
<dbReference type="AlphaFoldDB" id="A0A1B7WII8"/>
<evidence type="ECO:0000259" key="3">
    <source>
        <dbReference type="Pfam" id="PF06429"/>
    </source>
</evidence>
<name>A0A1B7WII8_APHFL</name>
<gene>
    <name evidence="5" type="ORF">AN484_25370</name>
</gene>
<dbReference type="Proteomes" id="UP000092093">
    <property type="component" value="Unassembled WGS sequence"/>
</dbReference>
<dbReference type="EMBL" id="LJOW01000286">
    <property type="protein sequence ID" value="OBQ36932.1"/>
    <property type="molecule type" value="Genomic_DNA"/>
</dbReference>
<comment type="caution">
    <text evidence="5">The sequence shown here is derived from an EMBL/GenBank/DDBJ whole genome shotgun (WGS) entry which is preliminary data.</text>
</comment>
<evidence type="ECO:0000256" key="1">
    <source>
        <dbReference type="ARBA" id="ARBA00009677"/>
    </source>
</evidence>